<keyword evidence="2" id="KW-1185">Reference proteome</keyword>
<dbReference type="AlphaFoldDB" id="A0A9Q0VDW7"/>
<evidence type="ECO:0000313" key="1">
    <source>
        <dbReference type="EMBL" id="KAJ6746598.1"/>
    </source>
</evidence>
<dbReference type="Proteomes" id="UP001151752">
    <property type="component" value="Chromosome 6"/>
</dbReference>
<reference evidence="1" key="1">
    <citation type="submission" date="2022-11" db="EMBL/GenBank/DDBJ databases">
        <authorList>
            <person name="Hyden B.L."/>
            <person name="Feng K."/>
            <person name="Yates T."/>
            <person name="Jawdy S."/>
            <person name="Smart L.B."/>
            <person name="Muchero W."/>
        </authorList>
    </citation>
    <scope>NUCLEOTIDE SEQUENCE</scope>
    <source>
        <tissue evidence="1">Shoot tip</tissue>
    </source>
</reference>
<name>A0A9Q0VDW7_9ROSI</name>
<organism evidence="1 2">
    <name type="scientific">Salix koriyanagi</name>
    <dbReference type="NCBI Taxonomy" id="2511006"/>
    <lineage>
        <taxon>Eukaryota</taxon>
        <taxon>Viridiplantae</taxon>
        <taxon>Streptophyta</taxon>
        <taxon>Embryophyta</taxon>
        <taxon>Tracheophyta</taxon>
        <taxon>Spermatophyta</taxon>
        <taxon>Magnoliopsida</taxon>
        <taxon>eudicotyledons</taxon>
        <taxon>Gunneridae</taxon>
        <taxon>Pentapetalae</taxon>
        <taxon>rosids</taxon>
        <taxon>fabids</taxon>
        <taxon>Malpighiales</taxon>
        <taxon>Salicaceae</taxon>
        <taxon>Saliceae</taxon>
        <taxon>Salix</taxon>
    </lineage>
</organism>
<reference evidence="1" key="2">
    <citation type="journal article" date="2023" name="Int. J. Mol. Sci.">
        <title>De Novo Assembly and Annotation of 11 Diverse Shrub Willow (Salix) Genomes Reveals Novel Gene Organization in Sex-Linked Regions.</title>
        <authorList>
            <person name="Hyden B."/>
            <person name="Feng K."/>
            <person name="Yates T.B."/>
            <person name="Jawdy S."/>
            <person name="Cereghino C."/>
            <person name="Smart L.B."/>
            <person name="Muchero W."/>
        </authorList>
    </citation>
    <scope>NUCLEOTIDE SEQUENCE</scope>
    <source>
        <tissue evidence="1">Shoot tip</tissue>
    </source>
</reference>
<dbReference type="EMBL" id="JAPFFM010000009">
    <property type="protein sequence ID" value="KAJ6746598.1"/>
    <property type="molecule type" value="Genomic_DNA"/>
</dbReference>
<dbReference type="PANTHER" id="PTHR46694:SF1">
    <property type="entry name" value="AT-RICH INTERACTIVE DOMAIN-CONTAINING PROTEIN 4"/>
    <property type="match status" value="1"/>
</dbReference>
<protein>
    <submittedName>
        <fullName evidence="1">AT-RICH INTERACTIVE DOMAIN-CONTAINING PROTEIN 4</fullName>
    </submittedName>
</protein>
<gene>
    <name evidence="1" type="ORF">OIU74_029135</name>
</gene>
<comment type="caution">
    <text evidence="1">The sequence shown here is derived from an EMBL/GenBank/DDBJ whole genome shotgun (WGS) entry which is preliminary data.</text>
</comment>
<dbReference type="PANTHER" id="PTHR46694">
    <property type="entry name" value="AT-RICH INTERACTIVE DOMAIN-CONTAINING PROTEIN 4"/>
    <property type="match status" value="1"/>
</dbReference>
<proteinExistence type="predicted"/>
<dbReference type="InterPro" id="IPR042293">
    <property type="entry name" value="ARID4"/>
</dbReference>
<sequence>MLKVHLRNHCTLLAALCGKGGDNKQKQPLSDDKPRFPFPELASTGRLEVQVLTNPSTDEFQRVLHSLEPSIVYFQGEQIEDSEEIGPLRWGDIDLSTPESLCGLFGSTLPPTVYLEIPNGEKFAEALHSKGVPYVIYWKGMFSCYAALAVIHAMLSNLLMHHLGSTVGENNNTLASNGQKVGGKPGPRLLGDPLKFDITLPEADDQDEESSSGALPAIKIYHDDVTMRFLVCGLSHTLDACLLESLADGLNALLNIEIRGSKLHNRTSAPPPPLQAGTFSRGVVTMRCDLSTCSSAHISLLVSGSAQTCFNDQLLENHIKNELIENSQLVHALTSFEESKSPSSEPRKSASIACGASVFEVSMKVPTWASQVLRQLAPDVSYRSLVMLGIASIQGLSVASFEKDDADRLLFFCTKPGIEPDPINTFLTRPPTWLVSPAPCRKRSEPTQRN</sequence>
<evidence type="ECO:0000313" key="2">
    <source>
        <dbReference type="Proteomes" id="UP001151752"/>
    </source>
</evidence>
<accession>A0A9Q0VDW7</accession>